<evidence type="ECO:0000256" key="5">
    <source>
        <dbReference type="ARBA" id="ARBA00022630"/>
    </source>
</evidence>
<dbReference type="SUPFAM" id="SSF52402">
    <property type="entry name" value="Adenine nucleotide alpha hydrolases-like"/>
    <property type="match status" value="1"/>
</dbReference>
<dbReference type="PIRSF" id="PIRSF000089">
    <property type="entry name" value="Electra_flavoP_a"/>
    <property type="match status" value="1"/>
</dbReference>
<dbReference type="Proteomes" id="UP001595377">
    <property type="component" value="Unassembled WGS sequence"/>
</dbReference>
<dbReference type="PANTHER" id="PTHR43153">
    <property type="entry name" value="ELECTRON TRANSFER FLAVOPROTEIN ALPHA"/>
    <property type="match status" value="1"/>
</dbReference>
<dbReference type="InterPro" id="IPR014729">
    <property type="entry name" value="Rossmann-like_a/b/a_fold"/>
</dbReference>
<dbReference type="Pfam" id="PF01012">
    <property type="entry name" value="ETF"/>
    <property type="match status" value="1"/>
</dbReference>
<dbReference type="EMBL" id="JBHRSP010000043">
    <property type="protein sequence ID" value="MFC3075982.1"/>
    <property type="molecule type" value="Genomic_DNA"/>
</dbReference>
<keyword evidence="8" id="KW-0535">Nitrogen fixation</keyword>
<evidence type="ECO:0000256" key="3">
    <source>
        <dbReference type="ARBA" id="ARBA00011874"/>
    </source>
</evidence>
<dbReference type="InterPro" id="IPR014730">
    <property type="entry name" value="ETF_a/b_N"/>
</dbReference>
<evidence type="ECO:0000259" key="9">
    <source>
        <dbReference type="SMART" id="SM00893"/>
    </source>
</evidence>
<reference evidence="11" key="1">
    <citation type="journal article" date="2019" name="Int. J. Syst. Evol. Microbiol.">
        <title>The Global Catalogue of Microorganisms (GCM) 10K type strain sequencing project: providing services to taxonomists for standard genome sequencing and annotation.</title>
        <authorList>
            <consortium name="The Broad Institute Genomics Platform"/>
            <consortium name="The Broad Institute Genome Sequencing Center for Infectious Disease"/>
            <person name="Wu L."/>
            <person name="Ma J."/>
        </authorList>
    </citation>
    <scope>NUCLEOTIDE SEQUENCE [LARGE SCALE GENOMIC DNA]</scope>
    <source>
        <strain evidence="11">KCTC 52677</strain>
    </source>
</reference>
<dbReference type="Pfam" id="PF00766">
    <property type="entry name" value="ETF_alpha"/>
    <property type="match status" value="1"/>
</dbReference>
<evidence type="ECO:0000256" key="4">
    <source>
        <dbReference type="ARBA" id="ARBA00022448"/>
    </source>
</evidence>
<dbReference type="Gene3D" id="3.40.50.620">
    <property type="entry name" value="HUPs"/>
    <property type="match status" value="1"/>
</dbReference>
<dbReference type="SUPFAM" id="SSF52467">
    <property type="entry name" value="DHS-like NAD/FAD-binding domain"/>
    <property type="match status" value="1"/>
</dbReference>
<evidence type="ECO:0000313" key="11">
    <source>
        <dbReference type="Proteomes" id="UP001595377"/>
    </source>
</evidence>
<evidence type="ECO:0000313" key="10">
    <source>
        <dbReference type="EMBL" id="MFC3075982.1"/>
    </source>
</evidence>
<keyword evidence="5" id="KW-0285">Flavoprotein</keyword>
<evidence type="ECO:0000256" key="8">
    <source>
        <dbReference type="ARBA" id="ARBA00023231"/>
    </source>
</evidence>
<dbReference type="InterPro" id="IPR014731">
    <property type="entry name" value="ETF_asu_C"/>
</dbReference>
<dbReference type="InterPro" id="IPR029035">
    <property type="entry name" value="DHS-like_NAD/FAD-binding_dom"/>
</dbReference>
<keyword evidence="6" id="KW-0274">FAD</keyword>
<comment type="caution">
    <text evidence="10">The sequence shown here is derived from an EMBL/GenBank/DDBJ whole genome shotgun (WGS) entry which is preliminary data.</text>
</comment>
<protein>
    <submittedName>
        <fullName evidence="10">Electron transfer flavoprotein subunit alpha/FixB family protein</fullName>
    </submittedName>
</protein>
<evidence type="ECO:0000256" key="7">
    <source>
        <dbReference type="ARBA" id="ARBA00022982"/>
    </source>
</evidence>
<gene>
    <name evidence="10" type="ORF">ACFOHH_22915</name>
</gene>
<evidence type="ECO:0000256" key="1">
    <source>
        <dbReference type="ARBA" id="ARBA00003554"/>
    </source>
</evidence>
<dbReference type="SMART" id="SM00893">
    <property type="entry name" value="ETF"/>
    <property type="match status" value="1"/>
</dbReference>
<dbReference type="InterPro" id="IPR018206">
    <property type="entry name" value="ETF_asu_C_CS"/>
</dbReference>
<comment type="subunit">
    <text evidence="3">FixA and FixB form a heterodimer.</text>
</comment>
<comment type="similarity">
    <text evidence="2">Belongs to the ETF alpha-subunit/FixB family.</text>
</comment>
<organism evidence="10 11">
    <name type="scientific">Shinella pollutisoli</name>
    <dbReference type="NCBI Taxonomy" id="2250594"/>
    <lineage>
        <taxon>Bacteria</taxon>
        <taxon>Pseudomonadati</taxon>
        <taxon>Pseudomonadota</taxon>
        <taxon>Alphaproteobacteria</taxon>
        <taxon>Hyphomicrobiales</taxon>
        <taxon>Rhizobiaceae</taxon>
        <taxon>Shinella</taxon>
    </lineage>
</organism>
<dbReference type="PROSITE" id="PS00696">
    <property type="entry name" value="ETF_ALPHA"/>
    <property type="match status" value="1"/>
</dbReference>
<dbReference type="InterPro" id="IPR001308">
    <property type="entry name" value="ETF_a/FixB"/>
</dbReference>
<proteinExistence type="inferred from homology"/>
<comment type="function">
    <text evidence="1">May play a role in a redox process involved in nitrogen fixation.</text>
</comment>
<feature type="domain" description="Electron transfer flavoprotein alpha/beta-subunit N-terminal" evidence="9">
    <location>
        <begin position="4"/>
        <end position="186"/>
    </location>
</feature>
<name>A0ABV7DP43_9HYPH</name>
<keyword evidence="11" id="KW-1185">Reference proteome</keyword>
<sequence>MGGILVVAEHLRGNLSAQTGEVIGLARELKAAVGGPLVVAVIAADPVRFHAELALDGVDEVLAVEAGEHFDPAVYEEAAHRLALEMKPRLVMLGHTVNGMGFGPALAVRLGGSFVSDAFGVEAEGGRLLALRGGYGNKVLTKIDVSASCVTTLMLRGGSAKPPPAGSAPLRIVPLDLQAAAVRAAEHRDYVDPPPADVDITKAEFILSVGRGIQDEKNIERFRALAERLGATFGCSRPIADSGWLPKAHQVGLSGKVAQNCKLYIALGISGAVQHLHGMKHVETIVAVNTDRNAPIYNVATYGATVDLFELADALEREFN</sequence>
<keyword evidence="7" id="KW-0249">Electron transport</keyword>
<evidence type="ECO:0000256" key="2">
    <source>
        <dbReference type="ARBA" id="ARBA00005817"/>
    </source>
</evidence>
<evidence type="ECO:0000256" key="6">
    <source>
        <dbReference type="ARBA" id="ARBA00022827"/>
    </source>
</evidence>
<accession>A0ABV7DP43</accession>
<dbReference type="Gene3D" id="3.40.50.1220">
    <property type="entry name" value="TPP-binding domain"/>
    <property type="match status" value="1"/>
</dbReference>
<dbReference type="RefSeq" id="WP_257316550.1">
    <property type="nucleotide sequence ID" value="NZ_JANFDG010000020.1"/>
</dbReference>
<keyword evidence="4" id="KW-0813">Transport</keyword>
<dbReference type="PANTHER" id="PTHR43153:SF1">
    <property type="entry name" value="ELECTRON TRANSFER FLAVOPROTEIN SUBUNIT ALPHA, MITOCHONDRIAL"/>
    <property type="match status" value="1"/>
</dbReference>